<comment type="caution">
    <text evidence="1">The sequence shown here is derived from an EMBL/GenBank/DDBJ whole genome shotgun (WGS) entry which is preliminary data.</text>
</comment>
<accession>A0A8J6AVL9</accession>
<sequence length="213" mass="24391">MKKAFKDLVTLSGWPNELREQLKKVSEECSWTGKKCSVCYSREHNARKCSFANGKNARYLPSSKTLNTAKLEISELSYHANYDVAKLDLILRDVQDELSAAQARLPSTPAPMSQEIVDTPSPIEMPDYTQLFASIISASGERARELEHWELMAWASMVADDRATVEEMPMEIFRRQRQENDPEIVNVSVMVKKTRMTAFFEMVTRFNNESLDQ</sequence>
<organism evidence="1 2">
    <name type="scientific">Carpediemonas membranifera</name>
    <dbReference type="NCBI Taxonomy" id="201153"/>
    <lineage>
        <taxon>Eukaryota</taxon>
        <taxon>Metamonada</taxon>
        <taxon>Carpediemonas-like organisms</taxon>
        <taxon>Carpediemonas</taxon>
    </lineage>
</organism>
<evidence type="ECO:0000313" key="1">
    <source>
        <dbReference type="EMBL" id="KAG9395911.1"/>
    </source>
</evidence>
<dbReference type="Proteomes" id="UP000717585">
    <property type="component" value="Unassembled WGS sequence"/>
</dbReference>
<keyword evidence="2" id="KW-1185">Reference proteome</keyword>
<dbReference type="EMBL" id="JAHDYR010000007">
    <property type="protein sequence ID" value="KAG9395911.1"/>
    <property type="molecule type" value="Genomic_DNA"/>
</dbReference>
<evidence type="ECO:0000313" key="2">
    <source>
        <dbReference type="Proteomes" id="UP000717585"/>
    </source>
</evidence>
<gene>
    <name evidence="1" type="ORF">J8273_2257</name>
</gene>
<reference evidence="1" key="1">
    <citation type="submission" date="2021-05" db="EMBL/GenBank/DDBJ databases">
        <title>A free-living protist that lacks canonical eukaryotic 1 DNA replication and segregation systems.</title>
        <authorList>
            <person name="Salas-Leiva D.E."/>
            <person name="Tromer E.C."/>
            <person name="Curtis B.A."/>
            <person name="Jerlstrom-Hultqvist J."/>
            <person name="Kolisko M."/>
            <person name="Yi Z."/>
            <person name="Salas-Leiva J.S."/>
            <person name="Gallot-Lavallee L."/>
            <person name="Kops G.J.P.L."/>
            <person name="Archibald J.M."/>
            <person name="Simpson A.G.B."/>
            <person name="Roger A.J."/>
        </authorList>
    </citation>
    <scope>NUCLEOTIDE SEQUENCE</scope>
    <source>
        <strain evidence="1">BICM</strain>
    </source>
</reference>
<name>A0A8J6AVL9_9EUKA</name>
<proteinExistence type="predicted"/>
<dbReference type="AlphaFoldDB" id="A0A8J6AVL9"/>
<protein>
    <submittedName>
        <fullName evidence="1">Uncharacterized protein</fullName>
    </submittedName>
</protein>